<evidence type="ECO:0000256" key="10">
    <source>
        <dbReference type="ARBA" id="ARBA00048954"/>
    </source>
</evidence>
<protein>
    <recommendedName>
        <fullName evidence="11 12">Replicative DNA helicase</fullName>
        <ecNumber evidence="11 12">5.6.2.3</ecNumber>
    </recommendedName>
</protein>
<dbReference type="InterPro" id="IPR007692">
    <property type="entry name" value="DNA_helicase_DnaB"/>
</dbReference>
<feature type="domain" description="SF4 helicase" evidence="13">
    <location>
        <begin position="187"/>
        <end position="448"/>
    </location>
</feature>
<gene>
    <name evidence="14" type="primary">dnaC2</name>
    <name evidence="14" type="ORF">CCDG5_0694</name>
</gene>
<dbReference type="Pfam" id="PF00772">
    <property type="entry name" value="DnaB"/>
    <property type="match status" value="1"/>
</dbReference>
<dbReference type="Proteomes" id="UP000032431">
    <property type="component" value="Chromosome I"/>
</dbReference>
<evidence type="ECO:0000313" key="14">
    <source>
        <dbReference type="EMBL" id="CDZ23823.1"/>
    </source>
</evidence>
<dbReference type="PANTHER" id="PTHR30153:SF2">
    <property type="entry name" value="REPLICATIVE DNA HELICASE"/>
    <property type="match status" value="1"/>
</dbReference>
<evidence type="ECO:0000256" key="3">
    <source>
        <dbReference type="ARBA" id="ARBA00022705"/>
    </source>
</evidence>
<dbReference type="InterPro" id="IPR016136">
    <property type="entry name" value="DNA_helicase_N/primase_C"/>
</dbReference>
<keyword evidence="9" id="KW-0413">Isomerase</keyword>
<keyword evidence="7 12" id="KW-0067">ATP-binding</keyword>
<evidence type="ECO:0000256" key="11">
    <source>
        <dbReference type="NCBIfam" id="TIGR00665"/>
    </source>
</evidence>
<dbReference type="NCBIfam" id="TIGR00665">
    <property type="entry name" value="DnaB"/>
    <property type="match status" value="1"/>
</dbReference>
<dbReference type="EMBL" id="LM995447">
    <property type="protein sequence ID" value="CDZ23823.1"/>
    <property type="molecule type" value="Genomic_DNA"/>
</dbReference>
<sequence length="451" mass="50744">MPNEKGAVPVNLEDIKQPYSLEAEQSVLGSILIDPQCLYQVLEVLKPQYFYLPQHREIFTTMVSMFSQSSAIDIVTLLDELKANGVYDEAGGKAYLLQLAEVVPSVANVMAYAKIVQDKYFLRSLINASKEIIASASEETDDVRAIMDAAEQKIYDIRQDKTVDGVKHVKEVILEAYDRLHKISSEEKSKYLGIPTGFSELDRYISGLNRSDLILIAARPAMGKSAFALNIAQNVAKKGYKVAFFSLEMTSEQNVSRMLSSESMIENTALRSGELNDDDWVKLAQAADTLSKCNMYFDDTSGITVPEIKAKCRRIKGLDLVVIDYLQLMSSGRRIENRVQEVSEITRALKIMAKDLDVPVITLSQLSRGTESRTSHKPMLSDLRESGSIEQDADIVLFLYREDYYEQNEENHNQATCIIGKNRHGAVGEIPLHWDGAHTRFTTAERYRNEQ</sequence>
<dbReference type="GO" id="GO:0016887">
    <property type="term" value="F:ATP hydrolysis activity"/>
    <property type="evidence" value="ECO:0007669"/>
    <property type="project" value="RHEA"/>
</dbReference>
<keyword evidence="8 12" id="KW-0238">DNA-binding</keyword>
<comment type="catalytic activity">
    <reaction evidence="10 12">
        <text>ATP + H2O = ADP + phosphate + H(+)</text>
        <dbReference type="Rhea" id="RHEA:13065"/>
        <dbReference type="ChEBI" id="CHEBI:15377"/>
        <dbReference type="ChEBI" id="CHEBI:15378"/>
        <dbReference type="ChEBI" id="CHEBI:30616"/>
        <dbReference type="ChEBI" id="CHEBI:43474"/>
        <dbReference type="ChEBI" id="CHEBI:456216"/>
        <dbReference type="EC" id="5.6.2.3"/>
    </reaction>
</comment>
<dbReference type="HOGENOM" id="CLU_005373_0_1_9"/>
<dbReference type="NCBIfam" id="NF004384">
    <property type="entry name" value="PRK05748.1"/>
    <property type="match status" value="1"/>
</dbReference>
<accession>A0A078KMX6</accession>
<evidence type="ECO:0000256" key="4">
    <source>
        <dbReference type="ARBA" id="ARBA00022741"/>
    </source>
</evidence>
<dbReference type="AlphaFoldDB" id="A0A078KMX6"/>
<dbReference type="FunFam" id="1.10.860.10:FF:000001">
    <property type="entry name" value="Replicative DNA helicase"/>
    <property type="match status" value="1"/>
</dbReference>
<dbReference type="STRING" id="29343.CCDG5_0694"/>
<keyword evidence="2 12" id="KW-0639">Primosome</keyword>
<keyword evidence="5 12" id="KW-0378">Hydrolase</keyword>
<keyword evidence="6 12" id="KW-0347">Helicase</keyword>
<dbReference type="SUPFAM" id="SSF48024">
    <property type="entry name" value="N-terminal domain of DnaB helicase"/>
    <property type="match status" value="1"/>
</dbReference>
<dbReference type="PROSITE" id="PS51199">
    <property type="entry name" value="SF4_HELICASE"/>
    <property type="match status" value="1"/>
</dbReference>
<dbReference type="KEGG" id="ccel:CCDG5_0694"/>
<dbReference type="PANTHER" id="PTHR30153">
    <property type="entry name" value="REPLICATIVE DNA HELICASE DNAB"/>
    <property type="match status" value="1"/>
</dbReference>
<keyword evidence="15" id="KW-1185">Reference proteome</keyword>
<dbReference type="EC" id="5.6.2.3" evidence="11 12"/>
<evidence type="ECO:0000313" key="15">
    <source>
        <dbReference type="Proteomes" id="UP000032431"/>
    </source>
</evidence>
<evidence type="ECO:0000256" key="6">
    <source>
        <dbReference type="ARBA" id="ARBA00022806"/>
    </source>
</evidence>
<proteinExistence type="inferred from homology"/>
<dbReference type="InterPro" id="IPR027417">
    <property type="entry name" value="P-loop_NTPase"/>
</dbReference>
<comment type="function">
    <text evidence="12">The main replicative DNA helicase, it participates in initiation and elongation during chromosome replication. Travels ahead of the DNA replisome, separating dsDNA into templates for DNA synthesis. A processive ATP-dependent 5'-3' DNA helicase it has DNA-dependent ATPase activity.</text>
</comment>
<dbReference type="GO" id="GO:0003677">
    <property type="term" value="F:DNA binding"/>
    <property type="evidence" value="ECO:0007669"/>
    <property type="project" value="UniProtKB-UniRule"/>
</dbReference>
<evidence type="ECO:0000256" key="7">
    <source>
        <dbReference type="ARBA" id="ARBA00022840"/>
    </source>
</evidence>
<evidence type="ECO:0000256" key="12">
    <source>
        <dbReference type="RuleBase" id="RU362085"/>
    </source>
</evidence>
<evidence type="ECO:0000256" key="5">
    <source>
        <dbReference type="ARBA" id="ARBA00022801"/>
    </source>
</evidence>
<evidence type="ECO:0000256" key="1">
    <source>
        <dbReference type="ARBA" id="ARBA00008428"/>
    </source>
</evidence>
<organism evidence="14 15">
    <name type="scientific">[Clostridium] cellulosi</name>
    <dbReference type="NCBI Taxonomy" id="29343"/>
    <lineage>
        <taxon>Bacteria</taxon>
        <taxon>Bacillati</taxon>
        <taxon>Bacillota</taxon>
        <taxon>Clostridia</taxon>
        <taxon>Eubacteriales</taxon>
        <taxon>Oscillospiraceae</taxon>
        <taxon>Oscillospiraceae incertae sedis</taxon>
    </lineage>
</organism>
<dbReference type="GO" id="GO:0005829">
    <property type="term" value="C:cytosol"/>
    <property type="evidence" value="ECO:0007669"/>
    <property type="project" value="TreeGrafter"/>
</dbReference>
<dbReference type="GO" id="GO:0043139">
    <property type="term" value="F:5'-3' DNA helicase activity"/>
    <property type="evidence" value="ECO:0007669"/>
    <property type="project" value="UniProtKB-EC"/>
</dbReference>
<dbReference type="Pfam" id="PF03796">
    <property type="entry name" value="DnaB_C"/>
    <property type="match status" value="1"/>
</dbReference>
<dbReference type="PATRIC" id="fig|29343.3.peg.726"/>
<comment type="similarity">
    <text evidence="1 12">Belongs to the helicase family. DnaB subfamily.</text>
</comment>
<dbReference type="InterPro" id="IPR036185">
    <property type="entry name" value="DNA_heli_DnaB-like_N_sf"/>
</dbReference>
<evidence type="ECO:0000256" key="8">
    <source>
        <dbReference type="ARBA" id="ARBA00023125"/>
    </source>
</evidence>
<dbReference type="InterPro" id="IPR007694">
    <property type="entry name" value="DNA_helicase_DnaB-like_C"/>
</dbReference>
<keyword evidence="4 12" id="KW-0547">Nucleotide-binding</keyword>
<dbReference type="InterPro" id="IPR007693">
    <property type="entry name" value="DNA_helicase_DnaB-like_N"/>
</dbReference>
<evidence type="ECO:0000256" key="9">
    <source>
        <dbReference type="ARBA" id="ARBA00023235"/>
    </source>
</evidence>
<dbReference type="GO" id="GO:1990077">
    <property type="term" value="C:primosome complex"/>
    <property type="evidence" value="ECO:0007669"/>
    <property type="project" value="UniProtKB-UniRule"/>
</dbReference>
<evidence type="ECO:0000259" key="13">
    <source>
        <dbReference type="PROSITE" id="PS51199"/>
    </source>
</evidence>
<keyword evidence="3 12" id="KW-0235">DNA replication</keyword>
<dbReference type="GO" id="GO:0005524">
    <property type="term" value="F:ATP binding"/>
    <property type="evidence" value="ECO:0007669"/>
    <property type="project" value="UniProtKB-UniRule"/>
</dbReference>
<dbReference type="CDD" id="cd00984">
    <property type="entry name" value="DnaB_C"/>
    <property type="match status" value="1"/>
</dbReference>
<evidence type="ECO:0000256" key="2">
    <source>
        <dbReference type="ARBA" id="ARBA00022515"/>
    </source>
</evidence>
<reference evidence="15" key="1">
    <citation type="submission" date="2014-07" db="EMBL/GenBank/DDBJ databases">
        <authorList>
            <person name="Wibberg D."/>
        </authorList>
    </citation>
    <scope>NUCLEOTIDE SEQUENCE [LARGE SCALE GENOMIC DNA]</scope>
    <source>
        <strain evidence="15">DG5</strain>
    </source>
</reference>
<dbReference type="Gene3D" id="1.10.860.10">
    <property type="entry name" value="DNAb Helicase, Chain A"/>
    <property type="match status" value="1"/>
</dbReference>
<dbReference type="GO" id="GO:0006269">
    <property type="term" value="P:DNA replication, synthesis of primer"/>
    <property type="evidence" value="ECO:0007669"/>
    <property type="project" value="UniProtKB-UniRule"/>
</dbReference>
<dbReference type="SUPFAM" id="SSF52540">
    <property type="entry name" value="P-loop containing nucleoside triphosphate hydrolases"/>
    <property type="match status" value="1"/>
</dbReference>
<name>A0A078KMX6_9FIRM</name>
<dbReference type="OrthoDB" id="9773982at2"/>
<dbReference type="Gene3D" id="3.40.50.300">
    <property type="entry name" value="P-loop containing nucleotide triphosphate hydrolases"/>
    <property type="match status" value="1"/>
</dbReference>